<evidence type="ECO:0000313" key="1">
    <source>
        <dbReference type="EMBL" id="KAH9379399.1"/>
    </source>
</evidence>
<dbReference type="PANTHER" id="PTHR47679">
    <property type="entry name" value="PROTEIN TORNADO 1"/>
    <property type="match status" value="1"/>
</dbReference>
<dbReference type="AlphaFoldDB" id="A0A9J6GYA4"/>
<dbReference type="PANTHER" id="PTHR47679:SF1">
    <property type="entry name" value="PROTEIN TORNADO 1"/>
    <property type="match status" value="1"/>
</dbReference>
<dbReference type="SUPFAM" id="SSF52047">
    <property type="entry name" value="RNI-like"/>
    <property type="match status" value="2"/>
</dbReference>
<proteinExistence type="predicted"/>
<dbReference type="Gene3D" id="3.80.10.10">
    <property type="entry name" value="Ribonuclease Inhibitor"/>
    <property type="match status" value="2"/>
</dbReference>
<sequence length="700" mass="78338">MTDEIAQRLANLAWDCPVARTDGTFSHRQQILSRLTARALQVDRPCTQEFYSGCWLCFNLEPWNRVLHHVSVELIETEPGRLAIRSLPTYGRLYSDEDEFYEAAYVFSWLPEAHRCVQSIRLEFRGTMMFKRPVLSITSALGRSSNIRDLVLRGAMDAYICEGELVEGLAALRSLESLDFSVLPVYGTIDRPLADLLKRNGNHLNSVVIRGDGISQWPASRILRALLNCRALRELSLSNGAFDEECINCLSILLRNSSSLTKLALDYGFLWDTDLRNFSAALGANTTLTDLCLRWCPADLTSVLEALKVNRTLLSLSLSICVFDDIKAATLASALRINAALRHLELTQCGVDDHLAEMLAAAVEENCALETLDLRMNCVDVRGISAFSTALRKNKVIKVVQFCLFRSSQQERAELSFQMAEDKSYSRIQMTWVNLDIPPLSAAVALDAESPTELHLCCSYDLAEDNVYALLENLATNTRNRSIRSLEVDIPPTDYLNLCSFSHVAKALLLNTTVTEVAMKSIKSIAYLLSKNGTITKFTVESTCVLHTKRFAILSRAVARNRNIVEFPLPAELDANVVSRRVLRALRRNLGLLNLAVRFATKQRLDRLAALVFEELSAKASFLPHLMKVTGQSEKEAIALKLSARHYIRSNYLRLVGVVWEKVVCYPGPGTQADALNHECWCSIAKNLKLSDVVQMQPEL</sequence>
<dbReference type="VEuPathDB" id="VectorBase:HLOH_058892"/>
<reference evidence="1 2" key="1">
    <citation type="journal article" date="2020" name="Cell">
        <title>Large-Scale Comparative Analyses of Tick Genomes Elucidate Their Genetic Diversity and Vector Capacities.</title>
        <authorList>
            <consortium name="Tick Genome and Microbiome Consortium (TIGMIC)"/>
            <person name="Jia N."/>
            <person name="Wang J."/>
            <person name="Shi W."/>
            <person name="Du L."/>
            <person name="Sun Y."/>
            <person name="Zhan W."/>
            <person name="Jiang J.F."/>
            <person name="Wang Q."/>
            <person name="Zhang B."/>
            <person name="Ji P."/>
            <person name="Bell-Sakyi L."/>
            <person name="Cui X.M."/>
            <person name="Yuan T.T."/>
            <person name="Jiang B.G."/>
            <person name="Yang W.F."/>
            <person name="Lam T.T."/>
            <person name="Chang Q.C."/>
            <person name="Ding S.J."/>
            <person name="Wang X.J."/>
            <person name="Zhu J.G."/>
            <person name="Ruan X.D."/>
            <person name="Zhao L."/>
            <person name="Wei J.T."/>
            <person name="Ye R.Z."/>
            <person name="Que T.C."/>
            <person name="Du C.H."/>
            <person name="Zhou Y.H."/>
            <person name="Cheng J.X."/>
            <person name="Dai P.F."/>
            <person name="Guo W.B."/>
            <person name="Han X.H."/>
            <person name="Huang E.J."/>
            <person name="Li L.F."/>
            <person name="Wei W."/>
            <person name="Gao Y.C."/>
            <person name="Liu J.Z."/>
            <person name="Shao H.Z."/>
            <person name="Wang X."/>
            <person name="Wang C.C."/>
            <person name="Yang T.C."/>
            <person name="Huo Q.B."/>
            <person name="Li W."/>
            <person name="Chen H.Y."/>
            <person name="Chen S.E."/>
            <person name="Zhou L.G."/>
            <person name="Ni X.B."/>
            <person name="Tian J.H."/>
            <person name="Sheng Y."/>
            <person name="Liu T."/>
            <person name="Pan Y.S."/>
            <person name="Xia L.Y."/>
            <person name="Li J."/>
            <person name="Zhao F."/>
            <person name="Cao W.C."/>
        </authorList>
    </citation>
    <scope>NUCLEOTIDE SEQUENCE [LARGE SCALE GENOMIC DNA]</scope>
    <source>
        <strain evidence="1">HaeL-2018</strain>
    </source>
</reference>
<evidence type="ECO:0000313" key="2">
    <source>
        <dbReference type="Proteomes" id="UP000821853"/>
    </source>
</evidence>
<name>A0A9J6GYA4_HAELO</name>
<dbReference type="OrthoDB" id="8436363at2759"/>
<dbReference type="InterPro" id="IPR032675">
    <property type="entry name" value="LRR_dom_sf"/>
</dbReference>
<accession>A0A9J6GYA4</accession>
<dbReference type="Proteomes" id="UP000821853">
    <property type="component" value="Unassembled WGS sequence"/>
</dbReference>
<gene>
    <name evidence="1" type="ORF">HPB48_018860</name>
</gene>
<comment type="caution">
    <text evidence="1">The sequence shown here is derived from an EMBL/GenBank/DDBJ whole genome shotgun (WGS) entry which is preliminary data.</text>
</comment>
<organism evidence="1 2">
    <name type="scientific">Haemaphysalis longicornis</name>
    <name type="common">Bush tick</name>
    <dbReference type="NCBI Taxonomy" id="44386"/>
    <lineage>
        <taxon>Eukaryota</taxon>
        <taxon>Metazoa</taxon>
        <taxon>Ecdysozoa</taxon>
        <taxon>Arthropoda</taxon>
        <taxon>Chelicerata</taxon>
        <taxon>Arachnida</taxon>
        <taxon>Acari</taxon>
        <taxon>Parasitiformes</taxon>
        <taxon>Ixodida</taxon>
        <taxon>Ixodoidea</taxon>
        <taxon>Ixodidae</taxon>
        <taxon>Haemaphysalinae</taxon>
        <taxon>Haemaphysalis</taxon>
    </lineage>
</organism>
<keyword evidence="2" id="KW-1185">Reference proteome</keyword>
<dbReference type="EMBL" id="JABSTR010000009">
    <property type="protein sequence ID" value="KAH9379399.1"/>
    <property type="molecule type" value="Genomic_DNA"/>
</dbReference>
<protein>
    <submittedName>
        <fullName evidence="1">Uncharacterized protein</fullName>
    </submittedName>
</protein>
<dbReference type="OMA" id="EWANMED"/>